<evidence type="ECO:0000313" key="3">
    <source>
        <dbReference type="Proteomes" id="UP000651120"/>
    </source>
</evidence>
<dbReference type="SUPFAM" id="SSF81301">
    <property type="entry name" value="Nucleotidyltransferase"/>
    <property type="match status" value="1"/>
</dbReference>
<gene>
    <name evidence="2" type="ORF">HA333_11985</name>
</gene>
<proteinExistence type="predicted"/>
<dbReference type="InterPro" id="IPR043519">
    <property type="entry name" value="NT_sf"/>
</dbReference>
<accession>A0A832SZX6</accession>
<dbReference type="CDD" id="cd05403">
    <property type="entry name" value="NT_KNTase_like"/>
    <property type="match status" value="1"/>
</dbReference>
<evidence type="ECO:0000259" key="1">
    <source>
        <dbReference type="Pfam" id="PF01909"/>
    </source>
</evidence>
<organism evidence="2 3">
    <name type="scientific">Pyrobaculum aerophilum</name>
    <dbReference type="NCBI Taxonomy" id="13773"/>
    <lineage>
        <taxon>Archaea</taxon>
        <taxon>Thermoproteota</taxon>
        <taxon>Thermoprotei</taxon>
        <taxon>Thermoproteales</taxon>
        <taxon>Thermoproteaceae</taxon>
        <taxon>Pyrobaculum</taxon>
    </lineage>
</organism>
<dbReference type="Pfam" id="PF01909">
    <property type="entry name" value="NTP_transf_2"/>
    <property type="match status" value="1"/>
</dbReference>
<dbReference type="GO" id="GO:0016779">
    <property type="term" value="F:nucleotidyltransferase activity"/>
    <property type="evidence" value="ECO:0007669"/>
    <property type="project" value="InterPro"/>
</dbReference>
<dbReference type="EMBL" id="DUJP01000038">
    <property type="protein sequence ID" value="HII48122.1"/>
    <property type="molecule type" value="Genomic_DNA"/>
</dbReference>
<dbReference type="RefSeq" id="WP_011007584.1">
    <property type="nucleotide sequence ID" value="NZ_DUJP01000038.1"/>
</dbReference>
<evidence type="ECO:0000313" key="2">
    <source>
        <dbReference type="EMBL" id="HII48122.1"/>
    </source>
</evidence>
<feature type="domain" description="Polymerase nucleotidyl transferase" evidence="1">
    <location>
        <begin position="28"/>
        <end position="106"/>
    </location>
</feature>
<dbReference type="Proteomes" id="UP000651120">
    <property type="component" value="Unassembled WGS sequence"/>
</dbReference>
<dbReference type="PANTHER" id="PTHR37030:SF1">
    <property type="entry name" value="NUCLEOTIDYLTRANSFERASE"/>
    <property type="match status" value="1"/>
</dbReference>
<name>A0A832SZX6_9CREN</name>
<reference evidence="2" key="1">
    <citation type="journal article" date="2020" name="bioRxiv">
        <title>A rank-normalized archaeal taxonomy based on genome phylogeny resolves widespread incomplete and uneven classifications.</title>
        <authorList>
            <person name="Rinke C."/>
            <person name="Chuvochina M."/>
            <person name="Mussig A.J."/>
            <person name="Chaumeil P.-A."/>
            <person name="Waite D.W."/>
            <person name="Whitman W.B."/>
            <person name="Parks D.H."/>
            <person name="Hugenholtz P."/>
        </authorList>
    </citation>
    <scope>NUCLEOTIDE SEQUENCE</scope>
    <source>
        <strain evidence="2">UBA8839</strain>
    </source>
</reference>
<dbReference type="PANTHER" id="PTHR37030">
    <property type="entry name" value="NUCLEOTIDYLTRANSFERASE"/>
    <property type="match status" value="1"/>
</dbReference>
<dbReference type="GeneID" id="1465346"/>
<protein>
    <submittedName>
        <fullName evidence="2">DNA polymerase subunit beta</fullName>
    </submittedName>
</protein>
<sequence length="112" mass="12662">MCLQYLLARRRVLENWREYVEALCAVAKALLGKARVIVFGSVARGDWAPDSDIDVLIVSPNAPDDPWKRAEISLTLKDAAGEASSVLELHIVTPRQYEDWYKKFIDAEVKIC</sequence>
<dbReference type="OMA" id="EFHYSNW"/>
<comment type="caution">
    <text evidence="2">The sequence shown here is derived from an EMBL/GenBank/DDBJ whole genome shotgun (WGS) entry which is preliminary data.</text>
</comment>
<dbReference type="AlphaFoldDB" id="A0A832SZX6"/>
<dbReference type="Gene3D" id="3.30.460.10">
    <property type="entry name" value="Beta Polymerase, domain 2"/>
    <property type="match status" value="1"/>
</dbReference>
<dbReference type="InterPro" id="IPR002934">
    <property type="entry name" value="Polymerase_NTP_transf_dom"/>
</dbReference>